<evidence type="ECO:0000256" key="4">
    <source>
        <dbReference type="ARBA" id="ARBA00022813"/>
    </source>
</evidence>
<protein>
    <recommendedName>
        <fullName evidence="6">Arginine biosynthesis bifunctional protein ArgJ</fullName>
    </recommendedName>
    <domain>
        <recommendedName>
            <fullName evidence="6">Glutamate N-acetyltransferase</fullName>
            <ecNumber evidence="6">2.3.1.35</ecNumber>
        </recommendedName>
        <alternativeName>
            <fullName evidence="6">Ornithine acetyltransferase</fullName>
            <shortName evidence="6">OATase</shortName>
        </alternativeName>
        <alternativeName>
            <fullName evidence="6">Ornithine transacetylase</fullName>
        </alternativeName>
    </domain>
    <domain>
        <recommendedName>
            <fullName evidence="6">Amino-acid acetyltransferase</fullName>
            <ecNumber evidence="6">2.3.1.1</ecNumber>
        </recommendedName>
        <alternativeName>
            <fullName evidence="6">N-acetylglutamate synthase</fullName>
            <shortName evidence="6">AGSase</shortName>
        </alternativeName>
    </domain>
    <component>
        <recommendedName>
            <fullName evidence="6">Arginine biosynthesis bifunctional protein ArgJ alpha chain</fullName>
        </recommendedName>
    </component>
    <component>
        <recommendedName>
            <fullName evidence="6">Arginine biosynthesis bifunctional protein ArgJ beta chain</fullName>
        </recommendedName>
    </component>
</protein>
<comment type="similarity">
    <text evidence="1 6">Belongs to the ArgJ family.</text>
</comment>
<comment type="subunit">
    <text evidence="2 6">Heterotetramer of two alpha and two beta chains.</text>
</comment>
<feature type="site" description="Involved in the stabilization of negative charge on the oxyanion by the formation of the oxyanion hole" evidence="6">
    <location>
        <position position="115"/>
    </location>
</feature>
<dbReference type="GO" id="GO:0004358">
    <property type="term" value="F:L-glutamate N-acetyltransferase activity, acting on acetyl-L-ornithine as donor"/>
    <property type="evidence" value="ECO:0007669"/>
    <property type="project" value="UniProtKB-EC"/>
</dbReference>
<dbReference type="CDD" id="cd02152">
    <property type="entry name" value="OAT"/>
    <property type="match status" value="1"/>
</dbReference>
<feature type="binding site" evidence="6">
    <location>
        <position position="178"/>
    </location>
    <ligand>
        <name>substrate</name>
    </ligand>
</feature>
<keyword evidence="6" id="KW-0055">Arginine biosynthesis</keyword>
<accession>A0ABS4KU98</accession>
<evidence type="ECO:0000313" key="7">
    <source>
        <dbReference type="EMBL" id="MBP2033629.1"/>
    </source>
</evidence>
<dbReference type="RefSeq" id="WP_209702890.1">
    <property type="nucleotide sequence ID" value="NZ_JAGGLM010000017.1"/>
</dbReference>
<dbReference type="EMBL" id="JAGGLM010000017">
    <property type="protein sequence ID" value="MBP2033629.1"/>
    <property type="molecule type" value="Genomic_DNA"/>
</dbReference>
<keyword evidence="5 6" id="KW-0012">Acyltransferase</keyword>
<dbReference type="Proteomes" id="UP001519307">
    <property type="component" value="Unassembled WGS sequence"/>
</dbReference>
<evidence type="ECO:0000313" key="8">
    <source>
        <dbReference type="Proteomes" id="UP001519307"/>
    </source>
</evidence>
<dbReference type="InterPro" id="IPR002813">
    <property type="entry name" value="Arg_biosynth_ArgJ"/>
</dbReference>
<feature type="chain" id="PRO_5044932391" description="Arginine biosynthesis bifunctional protein ArgJ beta chain" evidence="6">
    <location>
        <begin position="189"/>
        <end position="406"/>
    </location>
</feature>
<dbReference type="SUPFAM" id="SSF56266">
    <property type="entry name" value="DmpA/ArgJ-like"/>
    <property type="match status" value="1"/>
</dbReference>
<comment type="function">
    <text evidence="6">Catalyzes two activities which are involved in the cyclic version of arginine biosynthesis: the synthesis of N-acetylglutamate from glutamate and acetyl-CoA as the acetyl donor, and of ornithine by transacetylation between N(2)-acetylornithine and glutamate.</text>
</comment>
<feature type="site" description="Cleavage; by autolysis" evidence="6">
    <location>
        <begin position="188"/>
        <end position="189"/>
    </location>
</feature>
<sequence length="406" mass="43557">MNLEIIKGGVTSPKGFKSSGVSTGLRKENAKDLALIFSDKICTSCGVYTQNKVKGAPILVTKEHLKDHKAQAVIINSGNANTCTGDKGIENAEKMCSSSGEILDLKGSDVLVASTGVIGVQLDIDTINKTIPTLVESLSKKGYIDSTRAIMTTDTVPKTAALKLQLGGKTVTIGAMTKGSGMIHPNMATMLCFITTDANISSELLYKALKESVKISYNRISVDRDTSTNDMALIMANGLAENPIIEDENEDYKLFCEALKTMNVHLAKMMAKDGEGATKLVECKVINASNEKDAETLGKSVISSNLVKTAMFGCDANWGRILDAMGYAGPDFNINKLQLSVESKSGSIEVFKNGNPIEFSEELAAKILSENEVLILANMNSGSYTVSCWGCDLTYDYVKINGSYRS</sequence>
<evidence type="ECO:0000256" key="1">
    <source>
        <dbReference type="ARBA" id="ARBA00006774"/>
    </source>
</evidence>
<evidence type="ECO:0000256" key="3">
    <source>
        <dbReference type="ARBA" id="ARBA00022679"/>
    </source>
</evidence>
<dbReference type="PANTHER" id="PTHR23100">
    <property type="entry name" value="ARGININE BIOSYNTHESIS BIFUNCTIONAL PROTEIN ARGJ"/>
    <property type="match status" value="1"/>
</dbReference>
<comment type="catalytic activity">
    <reaction evidence="6">
        <text>L-glutamate + acetyl-CoA = N-acetyl-L-glutamate + CoA + H(+)</text>
        <dbReference type="Rhea" id="RHEA:24292"/>
        <dbReference type="ChEBI" id="CHEBI:15378"/>
        <dbReference type="ChEBI" id="CHEBI:29985"/>
        <dbReference type="ChEBI" id="CHEBI:44337"/>
        <dbReference type="ChEBI" id="CHEBI:57287"/>
        <dbReference type="ChEBI" id="CHEBI:57288"/>
        <dbReference type="EC" id="2.3.1.1"/>
    </reaction>
</comment>
<keyword evidence="6" id="KW-0028">Amino-acid biosynthesis</keyword>
<dbReference type="HAMAP" id="MF_01106">
    <property type="entry name" value="ArgJ"/>
    <property type="match status" value="1"/>
</dbReference>
<keyword evidence="3 6" id="KW-0808">Transferase</keyword>
<dbReference type="EC" id="2.3.1.35" evidence="6"/>
<comment type="subcellular location">
    <subcellularLocation>
        <location evidence="6">Cytoplasm</location>
    </subcellularLocation>
</comment>
<feature type="active site" description="Nucleophile" evidence="6">
    <location>
        <position position="189"/>
    </location>
</feature>
<gene>
    <name evidence="6" type="primary">argJ</name>
    <name evidence="7" type="ORF">J2Z42_002333</name>
</gene>
<evidence type="ECO:0000256" key="5">
    <source>
        <dbReference type="ARBA" id="ARBA00023315"/>
    </source>
</evidence>
<comment type="caution">
    <text evidence="7">The sequence shown here is derived from an EMBL/GenBank/DDBJ whole genome shotgun (WGS) entry which is preliminary data.</text>
</comment>
<dbReference type="NCBIfam" id="NF003802">
    <property type="entry name" value="PRK05388.1"/>
    <property type="match status" value="1"/>
</dbReference>
<feature type="site" description="Involved in the stabilization of negative charge on the oxyanion by the formation of the oxyanion hole" evidence="6">
    <location>
        <position position="116"/>
    </location>
</feature>
<keyword evidence="8" id="KW-1185">Reference proteome</keyword>
<proteinExistence type="inferred from homology"/>
<dbReference type="Gene3D" id="3.10.20.340">
    <property type="entry name" value="ArgJ beta chain, C-terminal domain"/>
    <property type="match status" value="1"/>
</dbReference>
<comment type="pathway">
    <text evidence="6">Amino-acid biosynthesis; L-arginine biosynthesis; N(2)-acetyl-L-ornithine from L-glutamate: step 1/4.</text>
</comment>
<evidence type="ECO:0000256" key="2">
    <source>
        <dbReference type="ARBA" id="ARBA00011475"/>
    </source>
</evidence>
<reference evidence="7 8" key="1">
    <citation type="submission" date="2021-03" db="EMBL/GenBank/DDBJ databases">
        <title>Genomic Encyclopedia of Type Strains, Phase IV (KMG-IV): sequencing the most valuable type-strain genomes for metagenomic binning, comparative biology and taxonomic classification.</title>
        <authorList>
            <person name="Goeker M."/>
        </authorList>
    </citation>
    <scope>NUCLEOTIDE SEQUENCE [LARGE SCALE GENOMIC DNA]</scope>
    <source>
        <strain evidence="7 8">DSM 28783</strain>
    </source>
</reference>
<dbReference type="EC" id="2.3.1.1" evidence="6"/>
<feature type="binding site" evidence="6">
    <location>
        <position position="406"/>
    </location>
    <ligand>
        <name>substrate</name>
    </ligand>
</feature>
<dbReference type="Pfam" id="PF01960">
    <property type="entry name" value="ArgJ"/>
    <property type="match status" value="1"/>
</dbReference>
<keyword evidence="6" id="KW-0963">Cytoplasm</keyword>
<name>A0ABS4KU98_9CLOT</name>
<feature type="binding site" evidence="6">
    <location>
        <position position="189"/>
    </location>
    <ligand>
        <name>substrate</name>
    </ligand>
</feature>
<feature type="chain" id="PRO_5044932390" description="Arginine biosynthesis bifunctional protein ArgJ alpha chain" evidence="6">
    <location>
        <begin position="1"/>
        <end position="188"/>
    </location>
</feature>
<evidence type="ECO:0000256" key="6">
    <source>
        <dbReference type="HAMAP-Rule" id="MF_01106"/>
    </source>
</evidence>
<organism evidence="7 8">
    <name type="scientific">Clostridium algifaecis</name>
    <dbReference type="NCBI Taxonomy" id="1472040"/>
    <lineage>
        <taxon>Bacteria</taxon>
        <taxon>Bacillati</taxon>
        <taxon>Bacillota</taxon>
        <taxon>Clostridia</taxon>
        <taxon>Eubacteriales</taxon>
        <taxon>Clostridiaceae</taxon>
        <taxon>Clostridium</taxon>
    </lineage>
</organism>
<feature type="binding site" evidence="6">
    <location>
        <position position="152"/>
    </location>
    <ligand>
        <name>substrate</name>
    </ligand>
</feature>
<keyword evidence="6" id="KW-0511">Multifunctional enzyme</keyword>
<comment type="catalytic activity">
    <reaction evidence="6">
        <text>N(2)-acetyl-L-ornithine + L-glutamate = N-acetyl-L-glutamate + L-ornithine</text>
        <dbReference type="Rhea" id="RHEA:15349"/>
        <dbReference type="ChEBI" id="CHEBI:29985"/>
        <dbReference type="ChEBI" id="CHEBI:44337"/>
        <dbReference type="ChEBI" id="CHEBI:46911"/>
        <dbReference type="ChEBI" id="CHEBI:57805"/>
        <dbReference type="EC" id="2.3.1.35"/>
    </reaction>
</comment>
<keyword evidence="4 6" id="KW-0068">Autocatalytic cleavage</keyword>
<dbReference type="NCBIfam" id="TIGR00120">
    <property type="entry name" value="ArgJ"/>
    <property type="match status" value="1"/>
</dbReference>
<dbReference type="InterPro" id="IPR016117">
    <property type="entry name" value="ArgJ-like_dom_sf"/>
</dbReference>
<dbReference type="Gene3D" id="3.60.70.12">
    <property type="entry name" value="L-amino peptidase D-ALA esterase/amidase"/>
    <property type="match status" value="1"/>
</dbReference>
<comment type="pathway">
    <text evidence="6">Amino-acid biosynthesis; L-arginine biosynthesis; L-ornithine and N-acetyl-L-glutamate from L-glutamate and N(2)-acetyl-L-ornithine (cyclic): step 1/1.</text>
</comment>
<feature type="binding site" evidence="6">
    <location>
        <position position="401"/>
    </location>
    <ligand>
        <name>substrate</name>
    </ligand>
</feature>
<feature type="binding site" evidence="6">
    <location>
        <position position="275"/>
    </location>
    <ligand>
        <name>substrate</name>
    </ligand>
</feature>
<dbReference type="PANTHER" id="PTHR23100:SF0">
    <property type="entry name" value="ARGININE BIOSYNTHESIS BIFUNCTIONAL PROTEIN ARGJ, MITOCHONDRIAL"/>
    <property type="match status" value="1"/>
</dbReference>
<dbReference type="InterPro" id="IPR042195">
    <property type="entry name" value="ArgJ_beta_C"/>
</dbReference>